<feature type="signal peptide" evidence="2">
    <location>
        <begin position="1"/>
        <end position="25"/>
    </location>
</feature>
<evidence type="ECO:0000313" key="4">
    <source>
        <dbReference type="Proteomes" id="UP001367771"/>
    </source>
</evidence>
<keyword evidence="4" id="KW-1185">Reference proteome</keyword>
<evidence type="ECO:0000313" key="3">
    <source>
        <dbReference type="EMBL" id="MEI5685522.1"/>
    </source>
</evidence>
<organism evidence="3 4">
    <name type="scientific">Sphingomonas kyungheensis</name>
    <dbReference type="NCBI Taxonomy" id="1069987"/>
    <lineage>
        <taxon>Bacteria</taxon>
        <taxon>Pseudomonadati</taxon>
        <taxon>Pseudomonadota</taxon>
        <taxon>Alphaproteobacteria</taxon>
        <taxon>Sphingomonadales</taxon>
        <taxon>Sphingomonadaceae</taxon>
        <taxon>Sphingomonas</taxon>
    </lineage>
</organism>
<feature type="compositionally biased region" description="Low complexity" evidence="1">
    <location>
        <begin position="46"/>
        <end position="55"/>
    </location>
</feature>
<sequence>MMSLRMTAAFSMIALLLAGCGSGGARDDAGETAAAAAPAPRPAGPSPAAASPAATAPAAAPAAAAETVSRPAAPRASPLACAAEIGTAAAAKRVAICRNVSPATHPPCNAVNSCAMIDDEIARSCALFDGKGAPIAGCTPAPKSPAAAAAVVRLYYAALNAGDYDTAWQQWGDGGKAGQTFAAFTRGFAQTRATQVTIGTLPPAEGAAGSLYQTVPVTVAATLADGRRQRFAGRYVVRRVNDVDGATPGQLRWHLDSAQLKPVG</sequence>
<proteinExistence type="predicted"/>
<reference evidence="3 4" key="1">
    <citation type="journal article" date="2013" name="Int. J. Syst. Evol. Microbiol.">
        <title>Sphingomonas kyungheensis sp. nov., a bacterium with ginsenoside-converting activity isolated from soil of a ginseng field.</title>
        <authorList>
            <person name="Son H.M."/>
            <person name="Yang J.E."/>
            <person name="Park Y."/>
            <person name="Han C.K."/>
            <person name="Kim S.G."/>
            <person name="Kook M."/>
            <person name="Yi T.H."/>
        </authorList>
    </citation>
    <scope>NUCLEOTIDE SEQUENCE [LARGE SCALE GENOMIC DNA]</scope>
    <source>
        <strain evidence="3 4">LMG 26582</strain>
    </source>
</reference>
<dbReference type="PROSITE" id="PS51257">
    <property type="entry name" value="PROKAR_LIPOPROTEIN"/>
    <property type="match status" value="1"/>
</dbReference>
<keyword evidence="2" id="KW-0732">Signal</keyword>
<accession>A0ABU8GX93</accession>
<evidence type="ECO:0000256" key="1">
    <source>
        <dbReference type="SAM" id="MobiDB-lite"/>
    </source>
</evidence>
<name>A0ABU8GX93_9SPHN</name>
<feature type="region of interest" description="Disordered" evidence="1">
    <location>
        <begin position="29"/>
        <end position="55"/>
    </location>
</feature>
<dbReference type="SUPFAM" id="SSF54427">
    <property type="entry name" value="NTF2-like"/>
    <property type="match status" value="1"/>
</dbReference>
<evidence type="ECO:0008006" key="5">
    <source>
        <dbReference type="Google" id="ProtNLM"/>
    </source>
</evidence>
<comment type="caution">
    <text evidence="3">The sequence shown here is derived from an EMBL/GenBank/DDBJ whole genome shotgun (WGS) entry which is preliminary data.</text>
</comment>
<dbReference type="Proteomes" id="UP001367771">
    <property type="component" value="Unassembled WGS sequence"/>
</dbReference>
<evidence type="ECO:0000256" key="2">
    <source>
        <dbReference type="SAM" id="SignalP"/>
    </source>
</evidence>
<protein>
    <recommendedName>
        <fullName evidence="5">Lipoprotein</fullName>
    </recommendedName>
</protein>
<dbReference type="EMBL" id="JBBBDM010000001">
    <property type="protein sequence ID" value="MEI5685522.1"/>
    <property type="molecule type" value="Genomic_DNA"/>
</dbReference>
<dbReference type="InterPro" id="IPR032710">
    <property type="entry name" value="NTF2-like_dom_sf"/>
</dbReference>
<dbReference type="RefSeq" id="WP_336544193.1">
    <property type="nucleotide sequence ID" value="NZ_JBBBDM010000001.1"/>
</dbReference>
<feature type="chain" id="PRO_5046473566" description="Lipoprotein" evidence="2">
    <location>
        <begin position="26"/>
        <end position="264"/>
    </location>
</feature>
<gene>
    <name evidence="3" type="ORF">V8201_00365</name>
</gene>